<protein>
    <recommendedName>
        <fullName evidence="5">Stress-induced-phosphoprotein 1</fullName>
    </recommendedName>
</protein>
<dbReference type="FunFam" id="1.25.40.10:FF:000027">
    <property type="entry name" value="stress-induced-phosphoprotein 1 isoform X1"/>
    <property type="match status" value="1"/>
</dbReference>
<dbReference type="InterPro" id="IPR011990">
    <property type="entry name" value="TPR-like_helical_dom_sf"/>
</dbReference>
<dbReference type="SMART" id="SM00028">
    <property type="entry name" value="TPR"/>
    <property type="match status" value="6"/>
</dbReference>
<feature type="repeat" description="TPR" evidence="6">
    <location>
        <begin position="6"/>
        <end position="39"/>
    </location>
</feature>
<accession>A0A0N4Z4A1</accession>
<sequence length="322" mass="36483">MDKEKAEEAKALGNAAYLKKDFETALRHYDEAIALDGTNMAFYTNKAAVFFEQKDYEKCIEICKEAVDIGRENRAEYKLLAKAMARCGNAYWKQNNLKEALVWIEKSLSEHRDPELVKKQKTLKKEIEDAERKAYINPELAEEEKAKGNDLFKKGDYPGAVKCYSEAIKRNPEVAVYYSNRAACFLKLMEFKRAIDDCDNASKIDPKNVKAYVRKGAAYFAMKNMSSARKAYNDALLIDPNNAEAKEGLNKCFSTAPPTDPEEVRKRAMADPEIQDILSDPAMQMILEQMSKDPNAAKEHMQSPEIMSKIMKLIEAGVVGTR</sequence>
<dbReference type="SUPFAM" id="SSF48452">
    <property type="entry name" value="TPR-like"/>
    <property type="match status" value="2"/>
</dbReference>
<dbReference type="PROSITE" id="PS50005">
    <property type="entry name" value="TPR"/>
    <property type="match status" value="4"/>
</dbReference>
<evidence type="ECO:0000256" key="5">
    <source>
        <dbReference type="ARBA" id="ARBA00026193"/>
    </source>
</evidence>
<dbReference type="WBParaSite" id="PTRK_0000182100.1">
    <property type="protein sequence ID" value="PTRK_0000182100.1"/>
    <property type="gene ID" value="PTRK_0000182100"/>
</dbReference>
<dbReference type="PANTHER" id="PTHR22904">
    <property type="entry name" value="TPR REPEAT CONTAINING PROTEIN"/>
    <property type="match status" value="1"/>
</dbReference>
<organism evidence="8 9">
    <name type="scientific">Parastrongyloides trichosuri</name>
    <name type="common">Possum-specific nematode worm</name>
    <dbReference type="NCBI Taxonomy" id="131310"/>
    <lineage>
        <taxon>Eukaryota</taxon>
        <taxon>Metazoa</taxon>
        <taxon>Ecdysozoa</taxon>
        <taxon>Nematoda</taxon>
        <taxon>Chromadorea</taxon>
        <taxon>Rhabditida</taxon>
        <taxon>Tylenchina</taxon>
        <taxon>Panagrolaimomorpha</taxon>
        <taxon>Strongyloidoidea</taxon>
        <taxon>Strongyloididae</taxon>
        <taxon>Parastrongyloides</taxon>
    </lineage>
</organism>
<keyword evidence="8" id="KW-1185">Reference proteome</keyword>
<keyword evidence="2" id="KW-0963">Cytoplasm</keyword>
<dbReference type="InterPro" id="IPR006636">
    <property type="entry name" value="STI1_HS-bd"/>
</dbReference>
<dbReference type="PANTHER" id="PTHR22904:SF523">
    <property type="entry name" value="STRESS-INDUCED-PHOSPHOPROTEIN 1"/>
    <property type="match status" value="1"/>
</dbReference>
<keyword evidence="3" id="KW-0677">Repeat</keyword>
<dbReference type="Pfam" id="PF13414">
    <property type="entry name" value="TPR_11"/>
    <property type="match status" value="1"/>
</dbReference>
<dbReference type="InterPro" id="IPR041243">
    <property type="entry name" value="STI1/HOP_DP"/>
</dbReference>
<comment type="subcellular location">
    <subcellularLocation>
        <location evidence="1">Cytoplasm</location>
    </subcellularLocation>
</comment>
<dbReference type="Pfam" id="PF17830">
    <property type="entry name" value="STI1-HOP_DP"/>
    <property type="match status" value="1"/>
</dbReference>
<dbReference type="AlphaFoldDB" id="A0A0N4Z4A1"/>
<dbReference type="Pfam" id="PF14559">
    <property type="entry name" value="TPR_19"/>
    <property type="match status" value="1"/>
</dbReference>
<feature type="domain" description="STI1" evidence="7">
    <location>
        <begin position="271"/>
        <end position="310"/>
    </location>
</feature>
<dbReference type="FunFam" id="1.10.260.100:FF:000002">
    <property type="entry name" value="Stress-induced-phosphoprotein 1 (Hsp70/Hsp90-organizing)"/>
    <property type="match status" value="1"/>
</dbReference>
<dbReference type="STRING" id="131310.A0A0N4Z4A1"/>
<evidence type="ECO:0000256" key="1">
    <source>
        <dbReference type="ARBA" id="ARBA00004496"/>
    </source>
</evidence>
<evidence type="ECO:0000259" key="7">
    <source>
        <dbReference type="SMART" id="SM00727"/>
    </source>
</evidence>
<evidence type="ECO:0000256" key="2">
    <source>
        <dbReference type="ARBA" id="ARBA00022490"/>
    </source>
</evidence>
<evidence type="ECO:0000313" key="8">
    <source>
        <dbReference type="Proteomes" id="UP000038045"/>
    </source>
</evidence>
<name>A0A0N4Z4A1_PARTI</name>
<dbReference type="Gene3D" id="1.25.40.10">
    <property type="entry name" value="Tetratricopeptide repeat domain"/>
    <property type="match status" value="2"/>
</dbReference>
<dbReference type="SMART" id="SM00727">
    <property type="entry name" value="STI1"/>
    <property type="match status" value="1"/>
</dbReference>
<feature type="repeat" description="TPR" evidence="6">
    <location>
        <begin position="175"/>
        <end position="208"/>
    </location>
</feature>
<evidence type="ECO:0000256" key="6">
    <source>
        <dbReference type="PROSITE-ProRule" id="PRU00339"/>
    </source>
</evidence>
<dbReference type="GO" id="GO:0051879">
    <property type="term" value="F:Hsp90 protein binding"/>
    <property type="evidence" value="ECO:0007669"/>
    <property type="project" value="TreeGrafter"/>
</dbReference>
<dbReference type="GO" id="GO:0005737">
    <property type="term" value="C:cytoplasm"/>
    <property type="evidence" value="ECO:0007669"/>
    <property type="project" value="UniProtKB-SubCell"/>
</dbReference>
<dbReference type="Proteomes" id="UP000038045">
    <property type="component" value="Unplaced"/>
</dbReference>
<dbReference type="Gene3D" id="1.10.260.100">
    <property type="match status" value="1"/>
</dbReference>
<keyword evidence="4 6" id="KW-0802">TPR repeat</keyword>
<dbReference type="FunFam" id="1.25.40.10:FF:000010">
    <property type="entry name" value="Stress-induced phosphoprotein 1"/>
    <property type="match status" value="1"/>
</dbReference>
<feature type="repeat" description="TPR" evidence="6">
    <location>
        <begin position="141"/>
        <end position="174"/>
    </location>
</feature>
<evidence type="ECO:0000256" key="4">
    <source>
        <dbReference type="ARBA" id="ARBA00022803"/>
    </source>
</evidence>
<evidence type="ECO:0000256" key="3">
    <source>
        <dbReference type="ARBA" id="ARBA00022737"/>
    </source>
</evidence>
<reference evidence="9" key="1">
    <citation type="submission" date="2017-02" db="UniProtKB">
        <authorList>
            <consortium name="WormBaseParasite"/>
        </authorList>
    </citation>
    <scope>IDENTIFICATION</scope>
</reference>
<proteinExistence type="predicted"/>
<feature type="repeat" description="TPR" evidence="6">
    <location>
        <begin position="209"/>
        <end position="242"/>
    </location>
</feature>
<dbReference type="InterPro" id="IPR019734">
    <property type="entry name" value="TPR_rpt"/>
</dbReference>
<dbReference type="Pfam" id="PF13424">
    <property type="entry name" value="TPR_12"/>
    <property type="match status" value="1"/>
</dbReference>
<evidence type="ECO:0000313" key="9">
    <source>
        <dbReference type="WBParaSite" id="PTRK_0000182100.1"/>
    </source>
</evidence>